<feature type="domain" description="CRAL-TRIO" evidence="1">
    <location>
        <begin position="92"/>
        <end position="237"/>
    </location>
</feature>
<dbReference type="Gene3D" id="3.40.525.10">
    <property type="entry name" value="CRAL-TRIO lipid binding domain"/>
    <property type="match status" value="1"/>
</dbReference>
<evidence type="ECO:0000259" key="1">
    <source>
        <dbReference type="PROSITE" id="PS50191"/>
    </source>
</evidence>
<dbReference type="EMBL" id="NCKV01011561">
    <property type="protein sequence ID" value="RWS21611.1"/>
    <property type="molecule type" value="Genomic_DNA"/>
</dbReference>
<accession>A0A443S2A9</accession>
<dbReference type="PANTHER" id="PTHR46384">
    <property type="entry name" value="MOTILE SPERM DOMAIN-CONTAINING PROTEIN 2"/>
    <property type="match status" value="1"/>
</dbReference>
<dbReference type="InterPro" id="IPR053012">
    <property type="entry name" value="ER-organelle_contact"/>
</dbReference>
<dbReference type="InterPro" id="IPR036865">
    <property type="entry name" value="CRAL-TRIO_dom_sf"/>
</dbReference>
<dbReference type="CDD" id="cd00170">
    <property type="entry name" value="SEC14"/>
    <property type="match status" value="1"/>
</dbReference>
<evidence type="ECO:0000313" key="2">
    <source>
        <dbReference type="EMBL" id="RWS21611.1"/>
    </source>
</evidence>
<sequence length="237" mass="27655">MAFSFKLRRQLTNSSIKSIPRDSVEYYTLVEVQERLLKLYEDDKDIFDDSDVKKIVQSMGYLRRFAQRQDANPDKTVEMVKNTLIWRKEQKLPQICESVIPLEFYELGACFLQGTDNDGNYILHVRAKYAIFNDKVKLAMERMFAYLLFRVVEEAMKLPTGKGWVLLADLTGISMAQYDLPEILWALKVVVNYMPAGLKSIIIYNLPWFAKPIVKVVMAFIPGEWKRIMHFVGHKEL</sequence>
<keyword evidence="3" id="KW-1185">Reference proteome</keyword>
<dbReference type="InterPro" id="IPR036273">
    <property type="entry name" value="CRAL/TRIO_N_dom_sf"/>
</dbReference>
<dbReference type="Pfam" id="PF00650">
    <property type="entry name" value="CRAL_TRIO"/>
    <property type="match status" value="1"/>
</dbReference>
<dbReference type="Proteomes" id="UP000288716">
    <property type="component" value="Unassembled WGS sequence"/>
</dbReference>
<comment type="caution">
    <text evidence="2">The sequence shown here is derived from an EMBL/GenBank/DDBJ whole genome shotgun (WGS) entry which is preliminary data.</text>
</comment>
<proteinExistence type="predicted"/>
<dbReference type="SUPFAM" id="SSF52087">
    <property type="entry name" value="CRAL/TRIO domain"/>
    <property type="match status" value="1"/>
</dbReference>
<protein>
    <submittedName>
        <fullName evidence="2">Motile sperm domain-containing protein 2-like protein</fullName>
    </submittedName>
</protein>
<dbReference type="AlphaFoldDB" id="A0A443S2A9"/>
<dbReference type="OrthoDB" id="6504392at2759"/>
<dbReference type="PANTHER" id="PTHR46384:SF1">
    <property type="entry name" value="MOTILE SPERM DOMAIN-CONTAINING PROTEIN 2"/>
    <property type="match status" value="1"/>
</dbReference>
<dbReference type="STRING" id="299467.A0A443S2A9"/>
<dbReference type="GO" id="GO:0012505">
    <property type="term" value="C:endomembrane system"/>
    <property type="evidence" value="ECO:0007669"/>
    <property type="project" value="TreeGrafter"/>
</dbReference>
<gene>
    <name evidence="2" type="ORF">B4U80_11813</name>
</gene>
<dbReference type="InterPro" id="IPR001251">
    <property type="entry name" value="CRAL-TRIO_dom"/>
</dbReference>
<name>A0A443S2A9_9ACAR</name>
<dbReference type="VEuPathDB" id="VectorBase:LDEU010429"/>
<dbReference type="SUPFAM" id="SSF46938">
    <property type="entry name" value="CRAL/TRIO N-terminal domain"/>
    <property type="match status" value="1"/>
</dbReference>
<evidence type="ECO:0000313" key="3">
    <source>
        <dbReference type="Proteomes" id="UP000288716"/>
    </source>
</evidence>
<dbReference type="PROSITE" id="PS50191">
    <property type="entry name" value="CRAL_TRIO"/>
    <property type="match status" value="1"/>
</dbReference>
<reference evidence="2 3" key="1">
    <citation type="journal article" date="2018" name="Gigascience">
        <title>Genomes of trombidid mites reveal novel predicted allergens and laterally-transferred genes associated with secondary metabolism.</title>
        <authorList>
            <person name="Dong X."/>
            <person name="Chaisiri K."/>
            <person name="Xia D."/>
            <person name="Armstrong S.D."/>
            <person name="Fang Y."/>
            <person name="Donnelly M.J."/>
            <person name="Kadowaki T."/>
            <person name="McGarry J.W."/>
            <person name="Darby A.C."/>
            <person name="Makepeace B.L."/>
        </authorList>
    </citation>
    <scope>NUCLEOTIDE SEQUENCE [LARGE SCALE GENOMIC DNA]</scope>
    <source>
        <strain evidence="2">UoL-UT</strain>
    </source>
</reference>
<organism evidence="2 3">
    <name type="scientific">Leptotrombidium deliense</name>
    <dbReference type="NCBI Taxonomy" id="299467"/>
    <lineage>
        <taxon>Eukaryota</taxon>
        <taxon>Metazoa</taxon>
        <taxon>Ecdysozoa</taxon>
        <taxon>Arthropoda</taxon>
        <taxon>Chelicerata</taxon>
        <taxon>Arachnida</taxon>
        <taxon>Acari</taxon>
        <taxon>Acariformes</taxon>
        <taxon>Trombidiformes</taxon>
        <taxon>Prostigmata</taxon>
        <taxon>Anystina</taxon>
        <taxon>Parasitengona</taxon>
        <taxon>Trombiculoidea</taxon>
        <taxon>Trombiculidae</taxon>
        <taxon>Leptotrombidium</taxon>
    </lineage>
</organism>
<feature type="non-terminal residue" evidence="2">
    <location>
        <position position="237"/>
    </location>
</feature>
<dbReference type="GO" id="GO:0140284">
    <property type="term" value="C:endoplasmic reticulum-endosome membrane contact site"/>
    <property type="evidence" value="ECO:0007669"/>
    <property type="project" value="TreeGrafter"/>
</dbReference>